<dbReference type="RefSeq" id="WP_019379599.1">
    <property type="nucleotide sequence ID" value="NZ_CP015507.1"/>
</dbReference>
<dbReference type="InterPro" id="IPR046060">
    <property type="entry name" value="DUF6018"/>
</dbReference>
<dbReference type="eggNOG" id="ENOG502ZFG1">
    <property type="taxonomic scope" value="Bacteria"/>
</dbReference>
<dbReference type="Pfam" id="PF19482">
    <property type="entry name" value="DUF6018"/>
    <property type="match status" value="1"/>
</dbReference>
<dbReference type="EMBL" id="CP015507">
    <property type="protein sequence ID" value="AND43148.1"/>
    <property type="molecule type" value="Genomic_DNA"/>
</dbReference>
<sequence>MAVTMSQLLGKPGDVIEDCRKEIRLLPSNDRYRISAEILLRNGERRYFRAKSIDRKSATQEVLLFIAAVENATGETVMWRLKGEKTYHMSTNYEVSPSFIQRTKKAILGYFFDIEE</sequence>
<organism evidence="1 2">
    <name type="scientific">Cytobacillus oceanisediminis 2691</name>
    <dbReference type="NCBI Taxonomy" id="1196031"/>
    <lineage>
        <taxon>Bacteria</taxon>
        <taxon>Bacillati</taxon>
        <taxon>Bacillota</taxon>
        <taxon>Bacilli</taxon>
        <taxon>Bacillales</taxon>
        <taxon>Bacillaceae</taxon>
        <taxon>Cytobacillus</taxon>
    </lineage>
</organism>
<dbReference type="AlphaFoldDB" id="A0A160MJS8"/>
<evidence type="ECO:0000313" key="1">
    <source>
        <dbReference type="EMBL" id="AND43148.1"/>
    </source>
</evidence>
<reference evidence="1 2" key="1">
    <citation type="submission" date="2016-04" db="EMBL/GenBank/DDBJ databases">
        <title>Complete genome sequence of Bacillus oceanisediminis strain 2691.</title>
        <authorList>
            <person name="Jeong H."/>
            <person name="Kim H.J."/>
            <person name="Lee D.-W."/>
        </authorList>
    </citation>
    <scope>NUCLEOTIDE SEQUENCE [LARGE SCALE GENOMIC DNA]</scope>
    <source>
        <strain evidence="1 2">2691</strain>
        <plasmid evidence="2">pbo1</plasmid>
    </source>
</reference>
<keyword evidence="1" id="KW-0614">Plasmid</keyword>
<proteinExistence type="predicted"/>
<dbReference type="Proteomes" id="UP000077856">
    <property type="component" value="Plasmid pBO1"/>
</dbReference>
<protein>
    <submittedName>
        <fullName evidence="1">Uncharacterized protein</fullName>
    </submittedName>
</protein>
<dbReference type="KEGG" id="bon:A361_28720"/>
<evidence type="ECO:0000313" key="2">
    <source>
        <dbReference type="Proteomes" id="UP000077856"/>
    </source>
</evidence>
<name>A0A160MJS8_9BACI</name>
<accession>A0A160MJS8</accession>
<geneLocation type="plasmid" evidence="2">
    <name>pbo1</name>
</geneLocation>
<gene>
    <name evidence="1" type="ORF">A361_28720</name>
</gene>